<proteinExistence type="predicted"/>
<name>A0AAW4WXM8_9FIRM</name>
<sequence>MIAGDIEPLAVLKNPLDVLAQQTVAAAVMHDLKADDWYVTVRRSAPFADLPRDMFDAVIGMMSGEY</sequence>
<comment type="caution">
    <text evidence="2">The sequence shown here is derived from an EMBL/GenBank/DDBJ whole genome shotgun (WGS) entry which is preliminary data.</text>
</comment>
<dbReference type="Proteomes" id="UP001197847">
    <property type="component" value="Unassembled WGS sequence"/>
</dbReference>
<dbReference type="InterPro" id="IPR045628">
    <property type="entry name" value="Lhr_WH_dom"/>
</dbReference>
<dbReference type="GO" id="GO:0003677">
    <property type="term" value="F:DNA binding"/>
    <property type="evidence" value="ECO:0007669"/>
    <property type="project" value="TreeGrafter"/>
</dbReference>
<feature type="domain" description="Helicase Lhr-like winged helix" evidence="1">
    <location>
        <begin position="2"/>
        <end position="65"/>
    </location>
</feature>
<feature type="non-terminal residue" evidence="2">
    <location>
        <position position="66"/>
    </location>
</feature>
<protein>
    <recommendedName>
        <fullName evidence="1">Helicase Lhr-like winged helix domain-containing protein</fullName>
    </recommendedName>
</protein>
<evidence type="ECO:0000313" key="3">
    <source>
        <dbReference type="Proteomes" id="UP001197847"/>
    </source>
</evidence>
<organism evidence="2 3">
    <name type="scientific">Agathobacter rectalis</name>
    <dbReference type="NCBI Taxonomy" id="39491"/>
    <lineage>
        <taxon>Bacteria</taxon>
        <taxon>Bacillati</taxon>
        <taxon>Bacillota</taxon>
        <taxon>Clostridia</taxon>
        <taxon>Lachnospirales</taxon>
        <taxon>Lachnospiraceae</taxon>
        <taxon>Agathobacter</taxon>
    </lineage>
</organism>
<dbReference type="AlphaFoldDB" id="A0AAW4WXM8"/>
<dbReference type="EMBL" id="JAJFBX010000394">
    <property type="protein sequence ID" value="MCC2748978.1"/>
    <property type="molecule type" value="Genomic_DNA"/>
</dbReference>
<dbReference type="PANTHER" id="PTHR47962">
    <property type="entry name" value="ATP-DEPENDENT HELICASE LHR-RELATED-RELATED"/>
    <property type="match status" value="1"/>
</dbReference>
<evidence type="ECO:0000259" key="1">
    <source>
        <dbReference type="Pfam" id="PF19306"/>
    </source>
</evidence>
<dbReference type="InterPro" id="IPR052511">
    <property type="entry name" value="ATP-dep_Helicase"/>
</dbReference>
<dbReference type="Pfam" id="PF19306">
    <property type="entry name" value="WHD_Lhr"/>
    <property type="match status" value="1"/>
</dbReference>
<evidence type="ECO:0000313" key="2">
    <source>
        <dbReference type="EMBL" id="MCC2748978.1"/>
    </source>
</evidence>
<reference evidence="2" key="1">
    <citation type="submission" date="2021-10" db="EMBL/GenBank/DDBJ databases">
        <title>Collection of gut derived symbiotic bacterial strains cultured from healthy donors.</title>
        <authorList>
            <person name="Lin H."/>
            <person name="Littmann E."/>
            <person name="Claire K."/>
            <person name="Pamer E."/>
        </authorList>
    </citation>
    <scope>NUCLEOTIDE SEQUENCE</scope>
    <source>
        <strain evidence="2">MSK.22.92</strain>
    </source>
</reference>
<accession>A0AAW4WXM8</accession>
<dbReference type="PANTHER" id="PTHR47962:SF5">
    <property type="entry name" value="ATP-DEPENDENT HELICASE LHR-RELATED"/>
    <property type="match status" value="1"/>
</dbReference>
<dbReference type="GO" id="GO:0016887">
    <property type="term" value="F:ATP hydrolysis activity"/>
    <property type="evidence" value="ECO:0007669"/>
    <property type="project" value="TreeGrafter"/>
</dbReference>
<gene>
    <name evidence="2" type="ORF">LK487_18580</name>
</gene>